<reference evidence="2" key="1">
    <citation type="submission" date="2022-10" db="EMBL/GenBank/DDBJ databases">
        <title>Gaoshiqiia sediminis gen. nov., sp. nov., isolated from coastal sediment.</title>
        <authorList>
            <person name="Yu W.X."/>
            <person name="Mu D.S."/>
            <person name="Du J.Z."/>
            <person name="Liang Y.Q."/>
        </authorList>
    </citation>
    <scope>NUCLEOTIDE SEQUENCE</scope>
    <source>
        <strain evidence="2">A06</strain>
    </source>
</reference>
<evidence type="ECO:0000256" key="1">
    <source>
        <dbReference type="SAM" id="Phobius"/>
    </source>
</evidence>
<gene>
    <name evidence="2" type="ORF">N2K84_11960</name>
</gene>
<protein>
    <submittedName>
        <fullName evidence="2">DUF2752 domain-containing protein</fullName>
    </submittedName>
</protein>
<dbReference type="InterPro" id="IPR021215">
    <property type="entry name" value="DUF2752"/>
</dbReference>
<dbReference type="Pfam" id="PF10825">
    <property type="entry name" value="DUF2752"/>
    <property type="match status" value="1"/>
</dbReference>
<proteinExistence type="predicted"/>
<comment type="caution">
    <text evidence="2">The sequence shown here is derived from an EMBL/GenBank/DDBJ whole genome shotgun (WGS) entry which is preliminary data.</text>
</comment>
<dbReference type="EMBL" id="JAPAAF010000017">
    <property type="protein sequence ID" value="MCW0483449.1"/>
    <property type="molecule type" value="Genomic_DNA"/>
</dbReference>
<keyword evidence="3" id="KW-1185">Reference proteome</keyword>
<keyword evidence="1" id="KW-0812">Transmembrane</keyword>
<evidence type="ECO:0000313" key="3">
    <source>
        <dbReference type="Proteomes" id="UP001163821"/>
    </source>
</evidence>
<dbReference type="AlphaFoldDB" id="A0AA41Y4T8"/>
<keyword evidence="1" id="KW-0472">Membrane</keyword>
<feature type="transmembrane region" description="Helical" evidence="1">
    <location>
        <begin position="7"/>
        <end position="26"/>
    </location>
</feature>
<keyword evidence="1" id="KW-1133">Transmembrane helix</keyword>
<feature type="transmembrane region" description="Helical" evidence="1">
    <location>
        <begin position="72"/>
        <end position="91"/>
    </location>
</feature>
<dbReference type="RefSeq" id="WP_282592050.1">
    <property type="nucleotide sequence ID" value="NZ_JAPAAF010000017.1"/>
</dbReference>
<sequence length="127" mass="14625">MDISKILKWGIAIILVIILAILYRTYNPNGNVYFPKCPFRELTGLKCPGCGSQRAAHYLLNFNIFNAIKENVILVLSIPYIMTGLVFDSLKKPNENILKWRKILFGRIAIFVILTIIIAFWILRNIK</sequence>
<dbReference type="Proteomes" id="UP001163821">
    <property type="component" value="Unassembled WGS sequence"/>
</dbReference>
<name>A0AA41Y4T8_9BACT</name>
<evidence type="ECO:0000313" key="2">
    <source>
        <dbReference type="EMBL" id="MCW0483449.1"/>
    </source>
</evidence>
<accession>A0AA41Y4T8</accession>
<feature type="transmembrane region" description="Helical" evidence="1">
    <location>
        <begin position="103"/>
        <end position="123"/>
    </location>
</feature>
<organism evidence="2 3">
    <name type="scientific">Gaoshiqia sediminis</name>
    <dbReference type="NCBI Taxonomy" id="2986998"/>
    <lineage>
        <taxon>Bacteria</taxon>
        <taxon>Pseudomonadati</taxon>
        <taxon>Bacteroidota</taxon>
        <taxon>Bacteroidia</taxon>
        <taxon>Marinilabiliales</taxon>
        <taxon>Prolixibacteraceae</taxon>
        <taxon>Gaoshiqia</taxon>
    </lineage>
</organism>